<feature type="region of interest" description="Disordered" evidence="4">
    <location>
        <begin position="895"/>
        <end position="916"/>
    </location>
</feature>
<feature type="domain" description="Flagellin C-terminal" evidence="6">
    <location>
        <begin position="953"/>
        <end position="1033"/>
    </location>
</feature>
<keyword evidence="7" id="KW-0282">Flagellum</keyword>
<feature type="domain" description="Flagellin N-terminal" evidence="5">
    <location>
        <begin position="6"/>
        <end position="140"/>
    </location>
</feature>
<dbReference type="PANTHER" id="PTHR42792">
    <property type="entry name" value="FLAGELLIN"/>
    <property type="match status" value="1"/>
</dbReference>
<keyword evidence="8" id="KW-1185">Reference proteome</keyword>
<evidence type="ECO:0000256" key="1">
    <source>
        <dbReference type="ARBA" id="ARBA00004365"/>
    </source>
</evidence>
<dbReference type="GO" id="GO:0009424">
    <property type="term" value="C:bacterial-type flagellum hook"/>
    <property type="evidence" value="ECO:0007669"/>
    <property type="project" value="InterPro"/>
</dbReference>
<evidence type="ECO:0000313" key="8">
    <source>
        <dbReference type="Proteomes" id="UP000193355"/>
    </source>
</evidence>
<dbReference type="EMBL" id="FXBB01000005">
    <property type="protein sequence ID" value="SMG18653.1"/>
    <property type="molecule type" value="Genomic_DNA"/>
</dbReference>
<dbReference type="AlphaFoldDB" id="A0A1X7ITY6"/>
<proteinExistence type="inferred from homology"/>
<comment type="similarity">
    <text evidence="2">Belongs to the bacterial flagellin family.</text>
</comment>
<dbReference type="Proteomes" id="UP000193355">
    <property type="component" value="Unassembled WGS sequence"/>
</dbReference>
<organism evidence="7 8">
    <name type="scientific">Dethiosulfovibrio salsuginis</name>
    <dbReference type="NCBI Taxonomy" id="561720"/>
    <lineage>
        <taxon>Bacteria</taxon>
        <taxon>Thermotogati</taxon>
        <taxon>Synergistota</taxon>
        <taxon>Synergistia</taxon>
        <taxon>Synergistales</taxon>
        <taxon>Dethiosulfovibrionaceae</taxon>
        <taxon>Dethiosulfovibrio</taxon>
    </lineage>
</organism>
<name>A0A1X7ITY6_9BACT</name>
<dbReference type="SUPFAM" id="SSF64518">
    <property type="entry name" value="Phase 1 flagellin"/>
    <property type="match status" value="1"/>
</dbReference>
<sequence length="1035" mass="111467">MRVTNSMMYGGIMNDMHNNLSKLMKLNKQLSTGKLNHRPSDSPIDVTRELSLGTTIYENEQYIRNMDDGLTWLKNTDTAMNQIGDMIARVRELAVKSGNGSYDDEEAEAVAQELIQIQEGIRQAANYSVEGRYLLSGASTAIPPFQRDANGDVAYMGNEFRVQYEMERGIVSDVSFNGRQVFPQDHTQYTLESVDLPTDFEWSGRNEIIQLTVGDRAVKVRIPEDGWLDNDNGYVANSPDTDYNRYRDPEEMKPMSLDDIAKTIENSMNMGDSGRLVSVRVVQGSDSQTQRLQIRSHTGERIALTSWPETDVIQMPRAIGSTNVDDTGGAYTLPDGGDMTISLGTGESTTISFGTGMSLEDMAKAISEVEGVYGKVVNGGTANASLAIVAKQPGTQLEVDFTDGLETMFGASTVVAEEVTLPPDHSHTGLSSLLGMETTLKSTEFPPDYAITGLSDDNKVHWYLEGGDHKAEVMVNAGPDMSLDDLAKEIRAVAGDWLDVIVQTDPGDKVAGPDTSGSNEEKGTQKLILRTKDGQPVNVIDIAPDSDLANPNTNLAQSMGLSTAVYAQSGATFPTGTDLDPRMPARMKVSVGDRDYTVKLYAEDVVDTVTGKVDSAKMAKEIQKQVGKGSDGQYLIKTVDLTGPAGNPEVAMFSTSGEPMRFADLPFGDPALKGYSAGLALQSGISTGVAGNAVDQNLAVAAGSGGVIRFESLGRSVNISVSPGDTSKDLAEKIEKYAGDWLDVAYIDTDLDDPNNNDVRLSIAAKDGSAVNIVDLEPATMSDGSTGAAEAFGIDTAVKIDDLGALDPMDISANHTLTVKVDGYEHTIDLRQLDIDNTDALELSELEKIPDLINARFQGQDVKAELYTDSSGDKHIIMSSPRGLNFEVSSATALTGGGTLSSPDRSPNTPWGQNVTRRTGADQRATDFFGFMDDLIDAVRSQDVQGVSSMLSDIDDQITTVLKARTEVGALINRYEGSQSRLTENNLNYSDLKSTIGDTDLAKGSMEYLMAQAIYQAGLATVAKIIQPTLVDFLR</sequence>
<dbReference type="OrthoDB" id="9758307at2"/>
<accession>A0A1X7ITY6</accession>
<evidence type="ECO:0000259" key="6">
    <source>
        <dbReference type="Pfam" id="PF00700"/>
    </source>
</evidence>
<evidence type="ECO:0000256" key="2">
    <source>
        <dbReference type="ARBA" id="ARBA00005709"/>
    </source>
</evidence>
<comment type="subcellular location">
    <subcellularLocation>
        <location evidence="1">Bacterial flagellum</location>
    </subcellularLocation>
</comment>
<dbReference type="GO" id="GO:0005198">
    <property type="term" value="F:structural molecule activity"/>
    <property type="evidence" value="ECO:0007669"/>
    <property type="project" value="InterPro"/>
</dbReference>
<keyword evidence="7" id="KW-0969">Cilium</keyword>
<keyword evidence="7" id="KW-0966">Cell projection</keyword>
<dbReference type="Pfam" id="PF00669">
    <property type="entry name" value="Flagellin_N"/>
    <property type="match status" value="1"/>
</dbReference>
<dbReference type="Pfam" id="PF00700">
    <property type="entry name" value="Flagellin_C"/>
    <property type="match status" value="1"/>
</dbReference>
<dbReference type="InterPro" id="IPR013384">
    <property type="entry name" value="Flagell_FlgL"/>
</dbReference>
<dbReference type="InterPro" id="IPR001492">
    <property type="entry name" value="Flagellin"/>
</dbReference>
<dbReference type="Gene3D" id="1.20.1330.10">
    <property type="entry name" value="f41 fragment of flagellin, N-terminal domain"/>
    <property type="match status" value="2"/>
</dbReference>
<keyword evidence="3" id="KW-0975">Bacterial flagellum</keyword>
<evidence type="ECO:0000256" key="4">
    <source>
        <dbReference type="SAM" id="MobiDB-lite"/>
    </source>
</evidence>
<gene>
    <name evidence="7" type="ORF">SAMN06275492_10549</name>
</gene>
<dbReference type="RefSeq" id="WP_085543949.1">
    <property type="nucleotide sequence ID" value="NZ_FXBB01000005.1"/>
</dbReference>
<dbReference type="InterPro" id="IPR046358">
    <property type="entry name" value="Flagellin_C"/>
</dbReference>
<feature type="compositionally biased region" description="Polar residues" evidence="4">
    <location>
        <begin position="900"/>
        <end position="916"/>
    </location>
</feature>
<evidence type="ECO:0000313" key="7">
    <source>
        <dbReference type="EMBL" id="SMG18653.1"/>
    </source>
</evidence>
<dbReference type="STRING" id="561720.SAMN06275492_10549"/>
<dbReference type="PANTHER" id="PTHR42792:SF1">
    <property type="entry name" value="FLAGELLAR HOOK-ASSOCIATED PROTEIN 3"/>
    <property type="match status" value="1"/>
</dbReference>
<dbReference type="GO" id="GO:0071973">
    <property type="term" value="P:bacterial-type flagellum-dependent cell motility"/>
    <property type="evidence" value="ECO:0007669"/>
    <property type="project" value="InterPro"/>
</dbReference>
<dbReference type="InterPro" id="IPR001029">
    <property type="entry name" value="Flagellin_N"/>
</dbReference>
<reference evidence="8" key="1">
    <citation type="submission" date="2017-04" db="EMBL/GenBank/DDBJ databases">
        <authorList>
            <person name="Varghese N."/>
            <person name="Submissions S."/>
        </authorList>
    </citation>
    <scope>NUCLEOTIDE SEQUENCE [LARGE SCALE GENOMIC DNA]</scope>
    <source>
        <strain evidence="8">USBA 82</strain>
    </source>
</reference>
<evidence type="ECO:0000259" key="5">
    <source>
        <dbReference type="Pfam" id="PF00669"/>
    </source>
</evidence>
<protein>
    <submittedName>
        <fullName evidence="7">Flagellar hook-associated protein 3 FlgL</fullName>
    </submittedName>
</protein>
<evidence type="ECO:0000256" key="3">
    <source>
        <dbReference type="ARBA" id="ARBA00023143"/>
    </source>
</evidence>
<dbReference type="NCBIfam" id="TIGR02550">
    <property type="entry name" value="flagell_flgL"/>
    <property type="match status" value="1"/>
</dbReference>